<evidence type="ECO:0000256" key="2">
    <source>
        <dbReference type="ARBA" id="ARBA00006911"/>
    </source>
</evidence>
<gene>
    <name evidence="9" type="ORF">SHERM_19593</name>
</gene>
<name>A0A9N7N564_STRHE</name>
<keyword evidence="7" id="KW-0539">Nucleus</keyword>
<comment type="similarity">
    <text evidence="2">Belongs to the SHI protein family.</text>
</comment>
<feature type="compositionally biased region" description="Polar residues" evidence="8">
    <location>
        <begin position="9"/>
        <end position="26"/>
    </location>
</feature>
<dbReference type="InterPro" id="IPR007818">
    <property type="entry name" value="SHI"/>
</dbReference>
<organism evidence="9 10">
    <name type="scientific">Striga hermonthica</name>
    <name type="common">Purple witchweed</name>
    <name type="synonym">Buchnera hermonthica</name>
    <dbReference type="NCBI Taxonomy" id="68872"/>
    <lineage>
        <taxon>Eukaryota</taxon>
        <taxon>Viridiplantae</taxon>
        <taxon>Streptophyta</taxon>
        <taxon>Embryophyta</taxon>
        <taxon>Tracheophyta</taxon>
        <taxon>Spermatophyta</taxon>
        <taxon>Magnoliopsida</taxon>
        <taxon>eudicotyledons</taxon>
        <taxon>Gunneridae</taxon>
        <taxon>Pentapetalae</taxon>
        <taxon>asterids</taxon>
        <taxon>lamiids</taxon>
        <taxon>Lamiales</taxon>
        <taxon>Orobanchaceae</taxon>
        <taxon>Buchnereae</taxon>
        <taxon>Striga</taxon>
    </lineage>
</organism>
<feature type="compositionally biased region" description="Low complexity" evidence="8">
    <location>
        <begin position="76"/>
        <end position="89"/>
    </location>
</feature>
<dbReference type="OrthoDB" id="692274at2759"/>
<dbReference type="PANTHER" id="PTHR31604">
    <property type="entry name" value="PROTEIN LATERAL ROOT PRIMORDIUM 1"/>
    <property type="match status" value="1"/>
</dbReference>
<dbReference type="PANTHER" id="PTHR31604:SF2">
    <property type="entry name" value="PROTEIN SHI RELATED SEQUENCE 7"/>
    <property type="match status" value="1"/>
</dbReference>
<comment type="caution">
    <text evidence="9">The sequence shown here is derived from an EMBL/GenBank/DDBJ whole genome shotgun (WGS) entry which is preliminary data.</text>
</comment>
<evidence type="ECO:0000256" key="1">
    <source>
        <dbReference type="ARBA" id="ARBA00004123"/>
    </source>
</evidence>
<dbReference type="GO" id="GO:0003700">
    <property type="term" value="F:DNA-binding transcription factor activity"/>
    <property type="evidence" value="ECO:0007669"/>
    <property type="project" value="InterPro"/>
</dbReference>
<evidence type="ECO:0000256" key="3">
    <source>
        <dbReference type="ARBA" id="ARBA00022723"/>
    </source>
</evidence>
<evidence type="ECO:0000313" key="10">
    <source>
        <dbReference type="Proteomes" id="UP001153555"/>
    </source>
</evidence>
<dbReference type="GO" id="GO:0045893">
    <property type="term" value="P:positive regulation of DNA-templated transcription"/>
    <property type="evidence" value="ECO:0007669"/>
    <property type="project" value="TreeGrafter"/>
</dbReference>
<feature type="region of interest" description="Disordered" evidence="8">
    <location>
        <begin position="67"/>
        <end position="106"/>
    </location>
</feature>
<sequence length="311" mass="33970">MSGIFSLGVDNNLNQNNKDPTDSSSSSLFLLKNEEIYSRGFELWQHYYHHHHHNHRLLQLQQQHNLHDGDFSVGPTTTRRNNNTNNNNNISSGTGDDQGSSHGGFRVTRRGEGVSCQDCGNQAKKDCDHLRCRTCCKSRGFTCQTHVKSTWVPAATRRHRQQQLVTRVGGDGREDRLQIAAGKRIRENQAAAGAGAASGFELGHFPAEVSSPATFRCVRVSAVDEAEEHLAYQTAVKIGGHVFKGILYDQGPKSRYSLPGGEGSSLGSQPLGLIADAPSSQNMTAVIDQSVYPTPLSAFVAGTQFFPPPRT</sequence>
<keyword evidence="3" id="KW-0479">Metal-binding</keyword>
<dbReference type="AlphaFoldDB" id="A0A9N7N564"/>
<comment type="subcellular location">
    <subcellularLocation>
        <location evidence="1">Nucleus</location>
    </subcellularLocation>
</comment>
<evidence type="ECO:0000256" key="6">
    <source>
        <dbReference type="ARBA" id="ARBA00023159"/>
    </source>
</evidence>
<dbReference type="NCBIfam" id="TIGR01624">
    <property type="entry name" value="LRP1_Cterm"/>
    <property type="match status" value="1"/>
</dbReference>
<keyword evidence="5" id="KW-0238">DNA-binding</keyword>
<feature type="compositionally biased region" description="Polar residues" evidence="8">
    <location>
        <begin position="90"/>
        <end position="100"/>
    </location>
</feature>
<proteinExistence type="inferred from homology"/>
<dbReference type="Proteomes" id="UP001153555">
    <property type="component" value="Unassembled WGS sequence"/>
</dbReference>
<keyword evidence="10" id="KW-1185">Reference proteome</keyword>
<accession>A0A9N7N564</accession>
<dbReference type="NCBIfam" id="TIGR01623">
    <property type="entry name" value="put_zinc_LRP1"/>
    <property type="match status" value="1"/>
</dbReference>
<reference evidence="9" key="1">
    <citation type="submission" date="2019-12" db="EMBL/GenBank/DDBJ databases">
        <authorList>
            <person name="Scholes J."/>
        </authorList>
    </citation>
    <scope>NUCLEOTIDE SEQUENCE</scope>
</reference>
<dbReference type="GO" id="GO:0003677">
    <property type="term" value="F:DNA binding"/>
    <property type="evidence" value="ECO:0007669"/>
    <property type="project" value="UniProtKB-KW"/>
</dbReference>
<evidence type="ECO:0000256" key="8">
    <source>
        <dbReference type="SAM" id="MobiDB-lite"/>
    </source>
</evidence>
<dbReference type="InterPro" id="IPR006510">
    <property type="entry name" value="Znf_LRP1"/>
</dbReference>
<dbReference type="EMBL" id="CACSLK010021934">
    <property type="protein sequence ID" value="CAA0821978.1"/>
    <property type="molecule type" value="Genomic_DNA"/>
</dbReference>
<dbReference type="GO" id="GO:0005634">
    <property type="term" value="C:nucleus"/>
    <property type="evidence" value="ECO:0007669"/>
    <property type="project" value="UniProtKB-SubCell"/>
</dbReference>
<dbReference type="GO" id="GO:0046872">
    <property type="term" value="F:metal ion binding"/>
    <property type="evidence" value="ECO:0007669"/>
    <property type="project" value="UniProtKB-KW"/>
</dbReference>
<keyword evidence="4" id="KW-0862">Zinc</keyword>
<dbReference type="InterPro" id="IPR006511">
    <property type="entry name" value="SHI_C"/>
</dbReference>
<evidence type="ECO:0000313" key="9">
    <source>
        <dbReference type="EMBL" id="CAA0821978.1"/>
    </source>
</evidence>
<feature type="region of interest" description="Disordered" evidence="8">
    <location>
        <begin position="1"/>
        <end position="26"/>
    </location>
</feature>
<evidence type="ECO:0000256" key="4">
    <source>
        <dbReference type="ARBA" id="ARBA00022833"/>
    </source>
</evidence>
<protein>
    <submittedName>
        <fullName evidence="9">Protein SHI RELATED SEQUENCE 7</fullName>
    </submittedName>
</protein>
<dbReference type="Pfam" id="PF05142">
    <property type="entry name" value="DUF702"/>
    <property type="match status" value="1"/>
</dbReference>
<evidence type="ECO:0000256" key="5">
    <source>
        <dbReference type="ARBA" id="ARBA00023125"/>
    </source>
</evidence>
<evidence type="ECO:0000256" key="7">
    <source>
        <dbReference type="ARBA" id="ARBA00023242"/>
    </source>
</evidence>
<keyword evidence="6" id="KW-0010">Activator</keyword>